<reference evidence="1" key="2">
    <citation type="submission" date="2018-03" db="EMBL/GenBank/DDBJ databases">
        <title>The Triticum urartu genome reveals the dynamic nature of wheat genome evolution.</title>
        <authorList>
            <person name="Ling H."/>
            <person name="Ma B."/>
            <person name="Shi X."/>
            <person name="Liu H."/>
            <person name="Dong L."/>
            <person name="Sun H."/>
            <person name="Cao Y."/>
            <person name="Gao Q."/>
            <person name="Zheng S."/>
            <person name="Li Y."/>
            <person name="Yu Y."/>
            <person name="Du H."/>
            <person name="Qi M."/>
            <person name="Li Y."/>
            <person name="Yu H."/>
            <person name="Cui Y."/>
            <person name="Wang N."/>
            <person name="Chen C."/>
            <person name="Wu H."/>
            <person name="Zhao Y."/>
            <person name="Zhang J."/>
            <person name="Li Y."/>
            <person name="Zhou W."/>
            <person name="Zhang B."/>
            <person name="Hu W."/>
            <person name="Eijk M."/>
            <person name="Tang J."/>
            <person name="Witsenboer H."/>
            <person name="Zhao S."/>
            <person name="Li Z."/>
            <person name="Zhang A."/>
            <person name="Wang D."/>
            <person name="Liang C."/>
        </authorList>
    </citation>
    <scope>NUCLEOTIDE SEQUENCE [LARGE SCALE GENOMIC DNA]</scope>
    <source>
        <strain evidence="1">cv. G1812</strain>
    </source>
</reference>
<dbReference type="Proteomes" id="UP000015106">
    <property type="component" value="Chromosome 2"/>
</dbReference>
<reference evidence="1" key="3">
    <citation type="submission" date="2022-06" db="UniProtKB">
        <authorList>
            <consortium name="EnsemblPlants"/>
        </authorList>
    </citation>
    <scope>IDENTIFICATION</scope>
</reference>
<proteinExistence type="predicted"/>
<dbReference type="EnsemblPlants" id="TuG1812G0200005889.01.T02">
    <property type="protein sequence ID" value="TuG1812G0200005889.01.T02.cds345411"/>
    <property type="gene ID" value="TuG1812G0200005889.01"/>
</dbReference>
<name>A0A8R7PLR2_TRIUA</name>
<dbReference type="Gramene" id="TuG1812G0200005889.01.T02">
    <property type="protein sequence ID" value="TuG1812G0200005889.01.T02.cds345411"/>
    <property type="gene ID" value="TuG1812G0200005889.01"/>
</dbReference>
<reference evidence="2" key="1">
    <citation type="journal article" date="2013" name="Nature">
        <title>Draft genome of the wheat A-genome progenitor Triticum urartu.</title>
        <authorList>
            <person name="Ling H.Q."/>
            <person name="Zhao S."/>
            <person name="Liu D."/>
            <person name="Wang J."/>
            <person name="Sun H."/>
            <person name="Zhang C."/>
            <person name="Fan H."/>
            <person name="Li D."/>
            <person name="Dong L."/>
            <person name="Tao Y."/>
            <person name="Gao C."/>
            <person name="Wu H."/>
            <person name="Li Y."/>
            <person name="Cui Y."/>
            <person name="Guo X."/>
            <person name="Zheng S."/>
            <person name="Wang B."/>
            <person name="Yu K."/>
            <person name="Liang Q."/>
            <person name="Yang W."/>
            <person name="Lou X."/>
            <person name="Chen J."/>
            <person name="Feng M."/>
            <person name="Jian J."/>
            <person name="Zhang X."/>
            <person name="Luo G."/>
            <person name="Jiang Y."/>
            <person name="Liu J."/>
            <person name="Wang Z."/>
            <person name="Sha Y."/>
            <person name="Zhang B."/>
            <person name="Wu H."/>
            <person name="Tang D."/>
            <person name="Shen Q."/>
            <person name="Xue P."/>
            <person name="Zou S."/>
            <person name="Wang X."/>
            <person name="Liu X."/>
            <person name="Wang F."/>
            <person name="Yang Y."/>
            <person name="An X."/>
            <person name="Dong Z."/>
            <person name="Zhang K."/>
            <person name="Zhang X."/>
            <person name="Luo M.C."/>
            <person name="Dvorak J."/>
            <person name="Tong Y."/>
            <person name="Wang J."/>
            <person name="Yang H."/>
            <person name="Li Z."/>
            <person name="Wang D."/>
            <person name="Zhang A."/>
            <person name="Wang J."/>
        </authorList>
    </citation>
    <scope>NUCLEOTIDE SEQUENCE</scope>
    <source>
        <strain evidence="2">cv. G1812</strain>
    </source>
</reference>
<sequence length="63" mass="7541">MKSDLWVNNIANRFAREVKYMPRLEQVHCYCCSCVSKLLARLACIHMSRCLIFVTFLTYHCYF</sequence>
<organism evidence="1 2">
    <name type="scientific">Triticum urartu</name>
    <name type="common">Red wild einkorn</name>
    <name type="synonym">Crithodium urartu</name>
    <dbReference type="NCBI Taxonomy" id="4572"/>
    <lineage>
        <taxon>Eukaryota</taxon>
        <taxon>Viridiplantae</taxon>
        <taxon>Streptophyta</taxon>
        <taxon>Embryophyta</taxon>
        <taxon>Tracheophyta</taxon>
        <taxon>Spermatophyta</taxon>
        <taxon>Magnoliopsida</taxon>
        <taxon>Liliopsida</taxon>
        <taxon>Poales</taxon>
        <taxon>Poaceae</taxon>
        <taxon>BOP clade</taxon>
        <taxon>Pooideae</taxon>
        <taxon>Triticodae</taxon>
        <taxon>Triticeae</taxon>
        <taxon>Triticinae</taxon>
        <taxon>Triticum</taxon>
    </lineage>
</organism>
<accession>A0A8R7PLR2</accession>
<evidence type="ECO:0000313" key="1">
    <source>
        <dbReference type="EnsemblPlants" id="TuG1812G0200005889.01.T02.cds345411"/>
    </source>
</evidence>
<evidence type="ECO:0000313" key="2">
    <source>
        <dbReference type="Proteomes" id="UP000015106"/>
    </source>
</evidence>
<protein>
    <submittedName>
        <fullName evidence="1">Uncharacterized protein</fullName>
    </submittedName>
</protein>
<dbReference type="AlphaFoldDB" id="A0A8R7PLR2"/>
<keyword evidence="2" id="KW-1185">Reference proteome</keyword>